<gene>
    <name evidence="8" type="primary">LOC115633430</name>
</gene>
<evidence type="ECO:0000259" key="6">
    <source>
        <dbReference type="PROSITE" id="PS51228"/>
    </source>
</evidence>
<dbReference type="GO" id="GO:0000062">
    <property type="term" value="F:fatty-acyl-CoA binding"/>
    <property type="evidence" value="ECO:0007669"/>
    <property type="project" value="InterPro"/>
</dbReference>
<dbReference type="PROSITE" id="PS51228">
    <property type="entry name" value="ACB_2"/>
    <property type="match status" value="1"/>
</dbReference>
<keyword evidence="7" id="KW-1185">Reference proteome</keyword>
<dbReference type="PRINTS" id="PR00689">
    <property type="entry name" value="ACOABINDINGP"/>
</dbReference>
<dbReference type="Proteomes" id="UP000504634">
    <property type="component" value="Unplaced"/>
</dbReference>
<dbReference type="OrthoDB" id="10254927at2759"/>
<dbReference type="InterPro" id="IPR036770">
    <property type="entry name" value="Ankyrin_rpt-contain_sf"/>
</dbReference>
<dbReference type="PROSITE" id="PS50088">
    <property type="entry name" value="ANK_REPEAT"/>
    <property type="match status" value="2"/>
</dbReference>
<organism evidence="7 8">
    <name type="scientific">Drosophila lebanonensis</name>
    <name type="common">Fruit fly</name>
    <name type="synonym">Scaptodrosophila lebanonensis</name>
    <dbReference type="NCBI Taxonomy" id="7225"/>
    <lineage>
        <taxon>Eukaryota</taxon>
        <taxon>Metazoa</taxon>
        <taxon>Ecdysozoa</taxon>
        <taxon>Arthropoda</taxon>
        <taxon>Hexapoda</taxon>
        <taxon>Insecta</taxon>
        <taxon>Pterygota</taxon>
        <taxon>Neoptera</taxon>
        <taxon>Endopterygota</taxon>
        <taxon>Diptera</taxon>
        <taxon>Brachycera</taxon>
        <taxon>Muscomorpha</taxon>
        <taxon>Ephydroidea</taxon>
        <taxon>Drosophilidae</taxon>
        <taxon>Scaptodrosophila</taxon>
    </lineage>
</organism>
<dbReference type="CTD" id="3771728"/>
<feature type="repeat" description="ANK" evidence="5">
    <location>
        <begin position="178"/>
        <end position="210"/>
    </location>
</feature>
<dbReference type="PROSITE" id="PS50297">
    <property type="entry name" value="ANK_REP_REGION"/>
    <property type="match status" value="2"/>
</dbReference>
<protein>
    <recommendedName>
        <fullName evidence="1">Acyl-CoA-binding domain-containing protein 6</fullName>
    </recommendedName>
</protein>
<dbReference type="GeneID" id="115633430"/>
<dbReference type="InterPro" id="IPR000582">
    <property type="entry name" value="Acyl-CoA-binding_protein"/>
</dbReference>
<evidence type="ECO:0000256" key="4">
    <source>
        <dbReference type="ARBA" id="ARBA00023121"/>
    </source>
</evidence>
<accession>A0A6J2UF33</accession>
<keyword evidence="2" id="KW-0677">Repeat</keyword>
<sequence>MSDSDADLGSLAGEYEEFEDHFAMAVAHVTRKTQVFSSTDLLQFYAFYKQALEGPCRAPRPPLLQMRARSKWGAWHELGDMTNEEAQRAYVDKLQKLQPNWRAEFNGGSSGNNNSNKIKGIGGELGLGSWVVHSIESKPLEDQKADHEKTAFDHVKDNNLVRLQEVLQPSDLVALDEQGMGLIHWATDRNAISIIEYLVARGVSVNQRDAEQQTPLHYAASCGHVEAVRLLLSLEADMELRDVDEQTCIDVADDEEIRRMLQGERQQQQATNKLRST</sequence>
<evidence type="ECO:0000313" key="7">
    <source>
        <dbReference type="Proteomes" id="UP000504634"/>
    </source>
</evidence>
<dbReference type="PANTHER" id="PTHR24119:SF0">
    <property type="entry name" value="ACYL-COA-BINDING DOMAIN-CONTAINING PROTEIN 6"/>
    <property type="match status" value="1"/>
</dbReference>
<dbReference type="AlphaFoldDB" id="A0A6J2UF33"/>
<dbReference type="InterPro" id="IPR014352">
    <property type="entry name" value="FERM/acyl-CoA-bd_prot_sf"/>
</dbReference>
<dbReference type="Pfam" id="PF00887">
    <property type="entry name" value="ACBP"/>
    <property type="match status" value="1"/>
</dbReference>
<dbReference type="Pfam" id="PF12796">
    <property type="entry name" value="Ank_2"/>
    <property type="match status" value="1"/>
</dbReference>
<dbReference type="RefSeq" id="XP_030386750.1">
    <property type="nucleotide sequence ID" value="XM_030530890.1"/>
</dbReference>
<evidence type="ECO:0000256" key="1">
    <source>
        <dbReference type="ARBA" id="ARBA00018419"/>
    </source>
</evidence>
<dbReference type="Gene3D" id="1.20.80.10">
    <property type="match status" value="1"/>
</dbReference>
<dbReference type="InterPro" id="IPR002110">
    <property type="entry name" value="Ankyrin_rpt"/>
</dbReference>
<reference evidence="8" key="1">
    <citation type="submission" date="2025-08" db="UniProtKB">
        <authorList>
            <consortium name="RefSeq"/>
        </authorList>
    </citation>
    <scope>IDENTIFICATION</scope>
    <source>
        <strain evidence="8">11010-0011.00</strain>
        <tissue evidence="8">Whole body</tissue>
    </source>
</reference>
<name>A0A6J2UF33_DROLE</name>
<dbReference type="SUPFAM" id="SSF47027">
    <property type="entry name" value="Acyl-CoA binding protein"/>
    <property type="match status" value="1"/>
</dbReference>
<evidence type="ECO:0000256" key="3">
    <source>
        <dbReference type="ARBA" id="ARBA00023043"/>
    </source>
</evidence>
<proteinExistence type="predicted"/>
<dbReference type="SMART" id="SM00248">
    <property type="entry name" value="ANK"/>
    <property type="match status" value="2"/>
</dbReference>
<dbReference type="InterPro" id="IPR035984">
    <property type="entry name" value="Acyl-CoA-binding_sf"/>
</dbReference>
<evidence type="ECO:0000256" key="5">
    <source>
        <dbReference type="PROSITE-ProRule" id="PRU00023"/>
    </source>
</evidence>
<keyword evidence="4" id="KW-0446">Lipid-binding</keyword>
<dbReference type="PANTHER" id="PTHR24119">
    <property type="entry name" value="ACYL-COA-BINDING DOMAIN-CONTAINING PROTEIN 6"/>
    <property type="match status" value="1"/>
</dbReference>
<dbReference type="Gene3D" id="1.25.40.20">
    <property type="entry name" value="Ankyrin repeat-containing domain"/>
    <property type="match status" value="1"/>
</dbReference>
<keyword evidence="3 5" id="KW-0040">ANK repeat</keyword>
<dbReference type="SUPFAM" id="SSF48403">
    <property type="entry name" value="Ankyrin repeat"/>
    <property type="match status" value="1"/>
</dbReference>
<feature type="repeat" description="ANK" evidence="5">
    <location>
        <begin position="211"/>
        <end position="243"/>
    </location>
</feature>
<evidence type="ECO:0000256" key="2">
    <source>
        <dbReference type="ARBA" id="ARBA00022737"/>
    </source>
</evidence>
<feature type="domain" description="ACB" evidence="6">
    <location>
        <begin position="18"/>
        <end position="103"/>
    </location>
</feature>
<evidence type="ECO:0000313" key="8">
    <source>
        <dbReference type="RefSeq" id="XP_030386750.1"/>
    </source>
</evidence>